<organism evidence="1 2">
    <name type="scientific">Novosphingobium lindaniclasticum LE124</name>
    <dbReference type="NCBI Taxonomy" id="1096930"/>
    <lineage>
        <taxon>Bacteria</taxon>
        <taxon>Pseudomonadati</taxon>
        <taxon>Pseudomonadota</taxon>
        <taxon>Alphaproteobacteria</taxon>
        <taxon>Sphingomonadales</taxon>
        <taxon>Sphingomonadaceae</taxon>
        <taxon>Novosphingobium</taxon>
    </lineage>
</organism>
<sequence>MTIARDLVQLGKLVAAQHGWAAAKAFKAYEMPDADKARLAACAVEILKVFPQAADRQSAVSGWLSAALAVQLERHLAAPVQVVAGVLAVDGQPVYGRREPVDGPAAFGGEDAGWDGHVWVMVGPYVVDLGMFRAAYSADCPPELARHVHSLFGQNQAVYVDHWRRTRQSGLSYEPQYVLTRDEVTLLMGGAYRLIAPQ</sequence>
<evidence type="ECO:0000313" key="1">
    <source>
        <dbReference type="EMBL" id="EQB07981.1"/>
    </source>
</evidence>
<reference evidence="1 2" key="1">
    <citation type="journal article" date="2013" name="Genome Announc.">
        <title>Genome Sequence of Novosphingobium lindaniclasticum LE124T, Isolated from a Hexachlorocyclohexane Dumpsite.</title>
        <authorList>
            <person name="Saxena A."/>
            <person name="Nayyar N."/>
            <person name="Sangwan N."/>
            <person name="Kumari R."/>
            <person name="Khurana J.P."/>
            <person name="Lal R."/>
        </authorList>
    </citation>
    <scope>NUCLEOTIDE SEQUENCE [LARGE SCALE GENOMIC DNA]</scope>
    <source>
        <strain evidence="1 2">LE124</strain>
    </source>
</reference>
<dbReference type="Proteomes" id="UP000015527">
    <property type="component" value="Unassembled WGS sequence"/>
</dbReference>
<proteinExistence type="predicted"/>
<dbReference type="RefSeq" id="WP_021236048.1">
    <property type="nucleotide sequence ID" value="NZ_ATHL01000151.1"/>
</dbReference>
<name>T0GVH7_9SPHN</name>
<dbReference type="AlphaFoldDB" id="T0GVH7"/>
<comment type="caution">
    <text evidence="1">The sequence shown here is derived from an EMBL/GenBank/DDBJ whole genome shotgun (WGS) entry which is preliminary data.</text>
</comment>
<dbReference type="eggNOG" id="ENOG50333WB">
    <property type="taxonomic scope" value="Bacteria"/>
</dbReference>
<dbReference type="PATRIC" id="fig|1096930.3.peg.4308"/>
<gene>
    <name evidence="1" type="ORF">L284_21915</name>
</gene>
<dbReference type="EMBL" id="ATHL01000151">
    <property type="protein sequence ID" value="EQB07981.1"/>
    <property type="molecule type" value="Genomic_DNA"/>
</dbReference>
<accession>T0GVH7</accession>
<evidence type="ECO:0000313" key="2">
    <source>
        <dbReference type="Proteomes" id="UP000015527"/>
    </source>
</evidence>
<keyword evidence="2" id="KW-1185">Reference proteome</keyword>
<dbReference type="OrthoDB" id="7502176at2"/>
<protein>
    <submittedName>
        <fullName evidence="1">Uncharacterized protein</fullName>
    </submittedName>
</protein>